<keyword evidence="5 11" id="KW-0347">Helicase</keyword>
<evidence type="ECO:0000313" key="11">
    <source>
        <dbReference type="EMBL" id="CCC90132.1"/>
    </source>
</evidence>
<keyword evidence="6" id="KW-0067">ATP-binding</keyword>
<dbReference type="SUPFAM" id="SSF52540">
    <property type="entry name" value="P-loop containing nucleoside triphosphate hydrolases"/>
    <property type="match status" value="1"/>
</dbReference>
<keyword evidence="7" id="KW-0508">mRNA splicing</keyword>
<reference evidence="11" key="1">
    <citation type="journal article" date="2012" name="Proc. Natl. Acad. Sci. U.S.A.">
        <title>Antigenic diversity is generated by distinct evolutionary mechanisms in African trypanosome species.</title>
        <authorList>
            <person name="Jackson A.P."/>
            <person name="Berry A."/>
            <person name="Aslett M."/>
            <person name="Allison H.C."/>
            <person name="Burton P."/>
            <person name="Vavrova-Anderson J."/>
            <person name="Brown R."/>
            <person name="Browne H."/>
            <person name="Corton N."/>
            <person name="Hauser H."/>
            <person name="Gamble J."/>
            <person name="Gilderthorp R."/>
            <person name="Marcello L."/>
            <person name="McQuillan J."/>
            <person name="Otto T.D."/>
            <person name="Quail M.A."/>
            <person name="Sanders M.J."/>
            <person name="van Tonder A."/>
            <person name="Ginger M.L."/>
            <person name="Field M.C."/>
            <person name="Barry J.D."/>
            <person name="Hertz-Fowler C."/>
            <person name="Berriman M."/>
        </authorList>
    </citation>
    <scope>NUCLEOTIDE SEQUENCE</scope>
    <source>
        <strain evidence="11">IL3000</strain>
    </source>
</reference>
<dbReference type="InterPro" id="IPR011709">
    <property type="entry name" value="DEAD-box_helicase_OB_fold"/>
</dbReference>
<dbReference type="SMART" id="SM00490">
    <property type="entry name" value="HELICc"/>
    <property type="match status" value="1"/>
</dbReference>
<dbReference type="FunFam" id="3.40.50.300:FF:000767">
    <property type="entry name" value="Putative ATP-dependent RNA helicase DHX35"/>
    <property type="match status" value="1"/>
</dbReference>
<dbReference type="InterPro" id="IPR048333">
    <property type="entry name" value="HA2_WH"/>
</dbReference>
<evidence type="ECO:0000256" key="2">
    <source>
        <dbReference type="ARBA" id="ARBA00022664"/>
    </source>
</evidence>
<evidence type="ECO:0000256" key="5">
    <source>
        <dbReference type="ARBA" id="ARBA00022806"/>
    </source>
</evidence>
<dbReference type="VEuPathDB" id="TriTrypDB:TcIL3000_4_2220"/>
<dbReference type="PROSITE" id="PS51194">
    <property type="entry name" value="HELICASE_CTER"/>
    <property type="match status" value="1"/>
</dbReference>
<evidence type="ECO:0000256" key="8">
    <source>
        <dbReference type="ARBA" id="ARBA00047984"/>
    </source>
</evidence>
<dbReference type="SMART" id="SM00847">
    <property type="entry name" value="HA2"/>
    <property type="match status" value="1"/>
</dbReference>
<dbReference type="InterPro" id="IPR014001">
    <property type="entry name" value="Helicase_ATP-bd"/>
</dbReference>
<dbReference type="CDD" id="cd18791">
    <property type="entry name" value="SF2_C_RHA"/>
    <property type="match status" value="1"/>
</dbReference>
<evidence type="ECO:0000256" key="4">
    <source>
        <dbReference type="ARBA" id="ARBA00022801"/>
    </source>
</evidence>
<keyword evidence="3" id="KW-0547">Nucleotide-binding</keyword>
<evidence type="ECO:0000259" key="10">
    <source>
        <dbReference type="PROSITE" id="PS51194"/>
    </source>
</evidence>
<evidence type="ECO:0000256" key="3">
    <source>
        <dbReference type="ARBA" id="ARBA00022741"/>
    </source>
</evidence>
<dbReference type="GO" id="GO:0003723">
    <property type="term" value="F:RNA binding"/>
    <property type="evidence" value="ECO:0007669"/>
    <property type="project" value="TreeGrafter"/>
</dbReference>
<dbReference type="CDD" id="cd17917">
    <property type="entry name" value="DEXHc_RHA-like"/>
    <property type="match status" value="1"/>
</dbReference>
<protein>
    <recommendedName>
        <fullName evidence="1">RNA helicase</fullName>
        <ecNumber evidence="1">3.6.4.13</ecNumber>
    </recommendedName>
</protein>
<feature type="domain" description="Helicase ATP-binding" evidence="9">
    <location>
        <begin position="95"/>
        <end position="256"/>
    </location>
</feature>
<evidence type="ECO:0000259" key="9">
    <source>
        <dbReference type="PROSITE" id="PS51192"/>
    </source>
</evidence>
<dbReference type="Gene3D" id="3.40.50.300">
    <property type="entry name" value="P-loop containing nucleotide triphosphate hydrolases"/>
    <property type="match status" value="2"/>
</dbReference>
<evidence type="ECO:0000256" key="1">
    <source>
        <dbReference type="ARBA" id="ARBA00012552"/>
    </source>
</evidence>
<dbReference type="Pfam" id="PF07717">
    <property type="entry name" value="OB_NTP_bind"/>
    <property type="match status" value="1"/>
</dbReference>
<dbReference type="InterPro" id="IPR002464">
    <property type="entry name" value="DNA/RNA_helicase_DEAH_CS"/>
</dbReference>
<dbReference type="Gene3D" id="1.20.120.1080">
    <property type="match status" value="1"/>
</dbReference>
<dbReference type="GO" id="GO:0003724">
    <property type="term" value="F:RNA helicase activity"/>
    <property type="evidence" value="ECO:0007669"/>
    <property type="project" value="UniProtKB-EC"/>
</dbReference>
<dbReference type="Pfam" id="PF21010">
    <property type="entry name" value="HA2_C"/>
    <property type="match status" value="1"/>
</dbReference>
<organism evidence="11">
    <name type="scientific">Trypanosoma congolense (strain IL3000)</name>
    <dbReference type="NCBI Taxonomy" id="1068625"/>
    <lineage>
        <taxon>Eukaryota</taxon>
        <taxon>Discoba</taxon>
        <taxon>Euglenozoa</taxon>
        <taxon>Kinetoplastea</taxon>
        <taxon>Metakinetoplastina</taxon>
        <taxon>Trypanosomatida</taxon>
        <taxon>Trypanosomatidae</taxon>
        <taxon>Trypanosoma</taxon>
        <taxon>Nannomonas</taxon>
    </lineage>
</organism>
<dbReference type="Pfam" id="PF00270">
    <property type="entry name" value="DEAD"/>
    <property type="match status" value="1"/>
</dbReference>
<dbReference type="InterPro" id="IPR007502">
    <property type="entry name" value="Helicase-assoc_dom"/>
</dbReference>
<dbReference type="PANTHER" id="PTHR18934:SF109">
    <property type="entry name" value="ATP-DEPENDENT RNA HELICASE DHX15 HOMOLOG"/>
    <property type="match status" value="1"/>
</dbReference>
<dbReference type="FunFam" id="3.40.50.300:FF:000615">
    <property type="entry name" value="pre-mRNA-splicing factor ATP-dependent RNA helicase DEAH7"/>
    <property type="match status" value="1"/>
</dbReference>
<feature type="domain" description="Helicase C-terminal" evidence="10">
    <location>
        <begin position="270"/>
        <end position="463"/>
    </location>
</feature>
<dbReference type="GO" id="GO:0005524">
    <property type="term" value="F:ATP binding"/>
    <property type="evidence" value="ECO:0007669"/>
    <property type="project" value="UniProtKB-KW"/>
</dbReference>
<dbReference type="GO" id="GO:0016787">
    <property type="term" value="F:hydrolase activity"/>
    <property type="evidence" value="ECO:0007669"/>
    <property type="project" value="UniProtKB-KW"/>
</dbReference>
<sequence length="743" mass="83184">MQEYGGGGGADDSSADTQRCVRRRLEIHQNTSIDSSGIVAVSAQNGERLIDNSGDALEAPTKLNPFTKKPYTSQYYKILSQRTTLPVYQKAKELVHHVRSNQVVLFVGEAGSGKTTQVPHFIAGMELPGIVACTQPRRIAAMSIAARVASEMDVKLGEEVGYHVRFRSMMSDKTKLLYMTDGMLLREAFSDRDLSRFAAVVVDEAHERTVDTDVLLGVLRLLMQRRPDFRVVVMSATLDTQRFQTFFPQAPLIQVKGRMFDVQVVYANQPVTDYVEACVERVFEIHVKEPPGDILCFLTGEAEIEKAITRAKIKFDQLMGVSQKSVNGDDGPGQVKILPLYGSLSVDEQERVFTSAGERTRKIIFATNIAETSLTIDGIVYVVDCGYHKQSLYNAEARVDYLLPAVISKASAEQRKGRAGRTRPGKCFRLFQQNDFSSFPDQTHPEVLRSNMINTVLLLLKLEVPNPYQFAFIDPPSQQSIMDAYYQLSLFGAIDDDLQLTSFGRMMAEFPVDACLSRMLLRSAEHGCGADAAVVVAMLEARNIFQRPASHVNEAQQKHMQYRHPDGDHLTLFNVFHSFWRSGQSAHYCFENFLSYQSLQQAVNVYTQLARLMKKKDLPLVSTYNATLGTLDSVAIRKSVLEGFFTQVAHKSPDATLYKTVRDSQMVSLHRHCNPGKVKQPPWIVYDRLEVQGQGGTFIRVASAIEPEWLLEVSDFFSDTSEFGDGEICRILQDLKAKGCAAR</sequence>
<evidence type="ECO:0000256" key="7">
    <source>
        <dbReference type="ARBA" id="ARBA00023187"/>
    </source>
</evidence>
<dbReference type="InterPro" id="IPR011545">
    <property type="entry name" value="DEAD/DEAH_box_helicase_dom"/>
</dbReference>
<dbReference type="PROSITE" id="PS00690">
    <property type="entry name" value="DEAH_ATP_HELICASE"/>
    <property type="match status" value="1"/>
</dbReference>
<dbReference type="InterPro" id="IPR001650">
    <property type="entry name" value="Helicase_C-like"/>
</dbReference>
<evidence type="ECO:0000256" key="6">
    <source>
        <dbReference type="ARBA" id="ARBA00022840"/>
    </source>
</evidence>
<dbReference type="PROSITE" id="PS51192">
    <property type="entry name" value="HELICASE_ATP_BIND_1"/>
    <property type="match status" value="1"/>
</dbReference>
<name>G0UL77_TRYCI</name>
<dbReference type="Pfam" id="PF04408">
    <property type="entry name" value="WHD_HA2"/>
    <property type="match status" value="1"/>
</dbReference>
<accession>G0UL77</accession>
<dbReference type="Pfam" id="PF00271">
    <property type="entry name" value="Helicase_C"/>
    <property type="match status" value="1"/>
</dbReference>
<dbReference type="AlphaFoldDB" id="G0UL77"/>
<keyword evidence="4" id="KW-0378">Hydrolase</keyword>
<keyword evidence="2" id="KW-0507">mRNA processing</keyword>
<dbReference type="PANTHER" id="PTHR18934">
    <property type="entry name" value="ATP-DEPENDENT RNA HELICASE"/>
    <property type="match status" value="1"/>
</dbReference>
<comment type="catalytic activity">
    <reaction evidence="8">
        <text>ATP + H2O = ADP + phosphate + H(+)</text>
        <dbReference type="Rhea" id="RHEA:13065"/>
        <dbReference type="ChEBI" id="CHEBI:15377"/>
        <dbReference type="ChEBI" id="CHEBI:15378"/>
        <dbReference type="ChEBI" id="CHEBI:30616"/>
        <dbReference type="ChEBI" id="CHEBI:43474"/>
        <dbReference type="ChEBI" id="CHEBI:456216"/>
        <dbReference type="EC" id="3.6.4.13"/>
    </reaction>
</comment>
<proteinExistence type="predicted"/>
<dbReference type="EC" id="3.6.4.13" evidence="1"/>
<dbReference type="SMART" id="SM00487">
    <property type="entry name" value="DEXDc"/>
    <property type="match status" value="1"/>
</dbReference>
<dbReference type="EMBL" id="HE575317">
    <property type="protein sequence ID" value="CCC90132.1"/>
    <property type="molecule type" value="Genomic_DNA"/>
</dbReference>
<dbReference type="GO" id="GO:0008380">
    <property type="term" value="P:RNA splicing"/>
    <property type="evidence" value="ECO:0007669"/>
    <property type="project" value="UniProtKB-KW"/>
</dbReference>
<dbReference type="GO" id="GO:0006397">
    <property type="term" value="P:mRNA processing"/>
    <property type="evidence" value="ECO:0007669"/>
    <property type="project" value="UniProtKB-KW"/>
</dbReference>
<gene>
    <name evidence="11" type="ORF">TCIL3000_4_2220</name>
</gene>
<dbReference type="InterPro" id="IPR027417">
    <property type="entry name" value="P-loop_NTPase"/>
</dbReference>